<dbReference type="Pfam" id="PF03551">
    <property type="entry name" value="PadR"/>
    <property type="match status" value="1"/>
</dbReference>
<gene>
    <name evidence="2" type="ORF">GCM10010918_35920</name>
</gene>
<dbReference type="Gene3D" id="1.10.10.10">
    <property type="entry name" value="Winged helix-like DNA-binding domain superfamily/Winged helix DNA-binding domain"/>
    <property type="match status" value="1"/>
</dbReference>
<dbReference type="PANTHER" id="PTHR33169">
    <property type="entry name" value="PADR-FAMILY TRANSCRIPTIONAL REGULATOR"/>
    <property type="match status" value="1"/>
</dbReference>
<proteinExistence type="predicted"/>
<reference evidence="2 3" key="1">
    <citation type="journal article" date="2014" name="Int. J. Syst. Evol. Microbiol.">
        <title>Complete genome sequence of Corynebacterium casei LMG S-19264T (=DSM 44701T), isolated from a smear-ripened cheese.</title>
        <authorList>
            <consortium name="US DOE Joint Genome Institute (JGI-PGF)"/>
            <person name="Walter F."/>
            <person name="Albersmeier A."/>
            <person name="Kalinowski J."/>
            <person name="Ruckert C."/>
        </authorList>
    </citation>
    <scope>NUCLEOTIDE SEQUENCE [LARGE SCALE GENOMIC DNA]</scope>
    <source>
        <strain evidence="2 3">CGMCC 1.15286</strain>
    </source>
</reference>
<feature type="domain" description="Transcription regulator PadR N-terminal" evidence="1">
    <location>
        <begin position="25"/>
        <end position="87"/>
    </location>
</feature>
<accession>A0A917HDZ5</accession>
<dbReference type="InterPro" id="IPR036390">
    <property type="entry name" value="WH_DNA-bd_sf"/>
</dbReference>
<dbReference type="PANTHER" id="PTHR33169:SF13">
    <property type="entry name" value="PADR-FAMILY TRANSCRIPTIONAL REGULATOR"/>
    <property type="match status" value="1"/>
</dbReference>
<dbReference type="AlphaFoldDB" id="A0A917HDZ5"/>
<dbReference type="Proteomes" id="UP000600247">
    <property type="component" value="Unassembled WGS sequence"/>
</dbReference>
<dbReference type="SUPFAM" id="SSF46785">
    <property type="entry name" value="Winged helix' DNA-binding domain"/>
    <property type="match status" value="1"/>
</dbReference>
<comment type="caution">
    <text evidence="2">The sequence shown here is derived from an EMBL/GenBank/DDBJ whole genome shotgun (WGS) entry which is preliminary data.</text>
</comment>
<dbReference type="EMBL" id="BMHY01000007">
    <property type="protein sequence ID" value="GGG76233.1"/>
    <property type="molecule type" value="Genomic_DNA"/>
</dbReference>
<dbReference type="InterPro" id="IPR036388">
    <property type="entry name" value="WH-like_DNA-bd_sf"/>
</dbReference>
<evidence type="ECO:0000313" key="3">
    <source>
        <dbReference type="Proteomes" id="UP000600247"/>
    </source>
</evidence>
<evidence type="ECO:0000259" key="1">
    <source>
        <dbReference type="Pfam" id="PF03551"/>
    </source>
</evidence>
<protein>
    <submittedName>
        <fullName evidence="2">PadR family transcriptional regulator</fullName>
    </submittedName>
</protein>
<name>A0A917HDZ5_9BACL</name>
<evidence type="ECO:0000313" key="2">
    <source>
        <dbReference type="EMBL" id="GGG76233.1"/>
    </source>
</evidence>
<sequence>MSEKLLQSYLPMSETAYYILLSLTEVRHGYGIMQDVGELTGGRIHLGAGTLYGSLSRMEKDGLIAVVLEEERRKSYQMTAVGRLILKAEITRISELYHNAKRMEGKLDA</sequence>
<organism evidence="2 3">
    <name type="scientific">Paenibacillus radicis</name>
    <name type="common">ex Gao et al. 2016</name>
    <dbReference type="NCBI Taxonomy" id="1737354"/>
    <lineage>
        <taxon>Bacteria</taxon>
        <taxon>Bacillati</taxon>
        <taxon>Bacillota</taxon>
        <taxon>Bacilli</taxon>
        <taxon>Bacillales</taxon>
        <taxon>Paenibacillaceae</taxon>
        <taxon>Paenibacillus</taxon>
    </lineage>
</organism>
<keyword evidence="3" id="KW-1185">Reference proteome</keyword>
<dbReference type="InterPro" id="IPR052509">
    <property type="entry name" value="Metal_resp_DNA-bind_regulator"/>
</dbReference>
<dbReference type="RefSeq" id="WP_188890581.1">
    <property type="nucleotide sequence ID" value="NZ_BMHY01000007.1"/>
</dbReference>
<dbReference type="InterPro" id="IPR005149">
    <property type="entry name" value="Tscrpt_reg_PadR_N"/>
</dbReference>